<organism evidence="1 2">
    <name type="scientific">Apiosordaria backusii</name>
    <dbReference type="NCBI Taxonomy" id="314023"/>
    <lineage>
        <taxon>Eukaryota</taxon>
        <taxon>Fungi</taxon>
        <taxon>Dikarya</taxon>
        <taxon>Ascomycota</taxon>
        <taxon>Pezizomycotina</taxon>
        <taxon>Sordariomycetes</taxon>
        <taxon>Sordariomycetidae</taxon>
        <taxon>Sordariales</taxon>
        <taxon>Lasiosphaeriaceae</taxon>
        <taxon>Apiosordaria</taxon>
    </lineage>
</organism>
<dbReference type="Proteomes" id="UP001172159">
    <property type="component" value="Unassembled WGS sequence"/>
</dbReference>
<evidence type="ECO:0000313" key="2">
    <source>
        <dbReference type="Proteomes" id="UP001172159"/>
    </source>
</evidence>
<sequence>MSPSDELEEMLNALTTLVASIHLLTNRPEYHPQDDSLDENQEYIVPRVNKMLNIANGWVMKLEDDLKRERQRERDLAEQRGWGGWAASSLSPAVSSRAGFNELIQGLDRVKMGIWFAIEGNPRLGRETVSRGVCAFEGWI</sequence>
<comment type="caution">
    <text evidence="1">The sequence shown here is derived from an EMBL/GenBank/DDBJ whole genome shotgun (WGS) entry which is preliminary data.</text>
</comment>
<dbReference type="EMBL" id="JAUKTV010000023">
    <property type="protein sequence ID" value="KAK0702927.1"/>
    <property type="molecule type" value="Genomic_DNA"/>
</dbReference>
<name>A0AA39ZSP8_9PEZI</name>
<dbReference type="AlphaFoldDB" id="A0AA39ZSP8"/>
<accession>A0AA39ZSP8</accession>
<proteinExistence type="predicted"/>
<protein>
    <submittedName>
        <fullName evidence="1">Uncharacterized protein</fullName>
    </submittedName>
</protein>
<keyword evidence="2" id="KW-1185">Reference proteome</keyword>
<reference evidence="1" key="1">
    <citation type="submission" date="2023-06" db="EMBL/GenBank/DDBJ databases">
        <title>Genome-scale phylogeny and comparative genomics of the fungal order Sordariales.</title>
        <authorList>
            <consortium name="Lawrence Berkeley National Laboratory"/>
            <person name="Hensen N."/>
            <person name="Bonometti L."/>
            <person name="Westerberg I."/>
            <person name="Brannstrom I.O."/>
            <person name="Guillou S."/>
            <person name="Cros-Aarteil S."/>
            <person name="Calhoun S."/>
            <person name="Haridas S."/>
            <person name="Kuo A."/>
            <person name="Mondo S."/>
            <person name="Pangilinan J."/>
            <person name="Riley R."/>
            <person name="Labutti K."/>
            <person name="Andreopoulos B."/>
            <person name="Lipzen A."/>
            <person name="Chen C."/>
            <person name="Yanf M."/>
            <person name="Daum C."/>
            <person name="Ng V."/>
            <person name="Clum A."/>
            <person name="Steindorff A."/>
            <person name="Ohm R."/>
            <person name="Martin F."/>
            <person name="Silar P."/>
            <person name="Natvig D."/>
            <person name="Lalanne C."/>
            <person name="Gautier V."/>
            <person name="Ament-Velasquez S.L."/>
            <person name="Kruys A."/>
            <person name="Hutchinson M.I."/>
            <person name="Powell A.J."/>
            <person name="Barry K."/>
            <person name="Miller A.N."/>
            <person name="Grigoriev I.V."/>
            <person name="Debuchy R."/>
            <person name="Gladieux P."/>
            <person name="Thoren M.H."/>
            <person name="Johannesson H."/>
        </authorList>
    </citation>
    <scope>NUCLEOTIDE SEQUENCE</scope>
    <source>
        <strain evidence="1">CBS 540.89</strain>
    </source>
</reference>
<evidence type="ECO:0000313" key="1">
    <source>
        <dbReference type="EMBL" id="KAK0702927.1"/>
    </source>
</evidence>
<gene>
    <name evidence="1" type="ORF">B0T21DRAFT_299584</name>
</gene>